<dbReference type="EMBL" id="RCMI01000226">
    <property type="protein sequence ID" value="KAG2924362.1"/>
    <property type="molecule type" value="Genomic_DNA"/>
</dbReference>
<accession>A0A8T1K850</accession>
<organism evidence="2 3">
    <name type="scientific">Phytophthora cactorum</name>
    <dbReference type="NCBI Taxonomy" id="29920"/>
    <lineage>
        <taxon>Eukaryota</taxon>
        <taxon>Sar</taxon>
        <taxon>Stramenopiles</taxon>
        <taxon>Oomycota</taxon>
        <taxon>Peronosporomycetes</taxon>
        <taxon>Peronosporales</taxon>
        <taxon>Peronosporaceae</taxon>
        <taxon>Phytophthora</taxon>
    </lineage>
</organism>
<dbReference type="Proteomes" id="UP000735874">
    <property type="component" value="Unassembled WGS sequence"/>
</dbReference>
<gene>
    <name evidence="1" type="ORF">PC113_g4862</name>
    <name evidence="2" type="ORF">PC115_g8648</name>
</gene>
<evidence type="ECO:0000313" key="1">
    <source>
        <dbReference type="EMBL" id="KAG2864106.1"/>
    </source>
</evidence>
<proteinExistence type="predicted"/>
<name>A0A8T1K850_9STRA</name>
<dbReference type="EMBL" id="RCMG01000088">
    <property type="protein sequence ID" value="KAG2864106.1"/>
    <property type="molecule type" value="Genomic_DNA"/>
</dbReference>
<dbReference type="Proteomes" id="UP000774804">
    <property type="component" value="Unassembled WGS sequence"/>
</dbReference>
<sequence length="39" mass="4318">MIGAYQITVRAVAKGMVSDYESGAEGLKEWSHADLTRFE</sequence>
<evidence type="ECO:0000313" key="2">
    <source>
        <dbReference type="EMBL" id="KAG2924362.1"/>
    </source>
</evidence>
<comment type="caution">
    <text evidence="2">The sequence shown here is derived from an EMBL/GenBank/DDBJ whole genome shotgun (WGS) entry which is preliminary data.</text>
</comment>
<dbReference type="AlphaFoldDB" id="A0A8T1K850"/>
<reference evidence="2" key="1">
    <citation type="submission" date="2018-10" db="EMBL/GenBank/DDBJ databases">
        <title>Effector identification in a new, highly contiguous assembly of the strawberry crown rot pathogen Phytophthora cactorum.</title>
        <authorList>
            <person name="Armitage A.D."/>
            <person name="Nellist C.F."/>
            <person name="Bates H."/>
            <person name="Vickerstaff R.J."/>
            <person name="Harrison R.J."/>
        </authorList>
    </citation>
    <scope>NUCLEOTIDE SEQUENCE</scope>
    <source>
        <strain evidence="1">15-7</strain>
        <strain evidence="2">4032</strain>
    </source>
</reference>
<evidence type="ECO:0000313" key="3">
    <source>
        <dbReference type="Proteomes" id="UP000774804"/>
    </source>
</evidence>
<protein>
    <submittedName>
        <fullName evidence="2">Uncharacterized protein</fullName>
    </submittedName>
</protein>